<dbReference type="InterPro" id="IPR011011">
    <property type="entry name" value="Znf_FYVE_PHD"/>
</dbReference>
<feature type="region of interest" description="Disordered" evidence="5">
    <location>
        <begin position="1"/>
        <end position="191"/>
    </location>
</feature>
<dbReference type="HOGENOM" id="CLU_305472_0_0_1"/>
<keyword evidence="2 4" id="KW-0863">Zinc-finger</keyword>
<dbReference type="OrthoDB" id="5876363at2759"/>
<dbReference type="RefSeq" id="XP_013244851.1">
    <property type="nucleotide sequence ID" value="XM_013389397.1"/>
</dbReference>
<gene>
    <name evidence="7" type="ORF">K437DRAFT_272847</name>
</gene>
<dbReference type="CDD" id="cd15534">
    <property type="entry name" value="PHD2_PHF12_Rco1"/>
    <property type="match status" value="1"/>
</dbReference>
<evidence type="ECO:0000313" key="7">
    <source>
        <dbReference type="EMBL" id="KDN52000.1"/>
    </source>
</evidence>
<dbReference type="CDD" id="cd15535">
    <property type="entry name" value="PHD1_Rco1"/>
    <property type="match status" value="1"/>
</dbReference>
<organism evidence="7 8">
    <name type="scientific">Tilletiaria anomala (strain ATCC 24038 / CBS 436.72 / UBC 951)</name>
    <dbReference type="NCBI Taxonomy" id="1037660"/>
    <lineage>
        <taxon>Eukaryota</taxon>
        <taxon>Fungi</taxon>
        <taxon>Dikarya</taxon>
        <taxon>Basidiomycota</taxon>
        <taxon>Ustilaginomycotina</taxon>
        <taxon>Exobasidiomycetes</taxon>
        <taxon>Georgefischeriales</taxon>
        <taxon>Tilletiariaceae</taxon>
        <taxon>Tilletiaria</taxon>
    </lineage>
</organism>
<dbReference type="Gene3D" id="3.30.40.10">
    <property type="entry name" value="Zinc/RING finger domain, C3HC4 (zinc finger)"/>
    <property type="match status" value="2"/>
</dbReference>
<feature type="compositionally biased region" description="Basic and acidic residues" evidence="5">
    <location>
        <begin position="823"/>
        <end position="843"/>
    </location>
</feature>
<evidence type="ECO:0000256" key="5">
    <source>
        <dbReference type="SAM" id="MobiDB-lite"/>
    </source>
</evidence>
<dbReference type="PANTHER" id="PTHR47636">
    <property type="entry name" value="TRANSCRIPTIONAL REGULATORY PROTEIN RCO1"/>
    <property type="match status" value="1"/>
</dbReference>
<dbReference type="InterPro" id="IPR001965">
    <property type="entry name" value="Znf_PHD"/>
</dbReference>
<evidence type="ECO:0000256" key="2">
    <source>
        <dbReference type="ARBA" id="ARBA00022771"/>
    </source>
</evidence>
<feature type="domain" description="PHD-type" evidence="6">
    <location>
        <begin position="381"/>
        <end position="435"/>
    </location>
</feature>
<dbReference type="GO" id="GO:0006357">
    <property type="term" value="P:regulation of transcription by RNA polymerase II"/>
    <property type="evidence" value="ECO:0007669"/>
    <property type="project" value="TreeGrafter"/>
</dbReference>
<dbReference type="GO" id="GO:0032221">
    <property type="term" value="C:Rpd3S complex"/>
    <property type="evidence" value="ECO:0007669"/>
    <property type="project" value="TreeGrafter"/>
</dbReference>
<sequence length="971" mass="105050">MAEFSVSLPVSGAQVSLSCPSREASALQNGRTPDHSPPPFAITSSIPLSEGPPEISGLQTEIMLAPPSLPTDPKYPPLDPERRDLTTAAAKKKNDQRNLEMVSDKVKEDPPMGIRIVLKKEKQAQRPNLRKRALRPRTPQELVQTRSSIRTPVARKASPSRQTRDGSVSGGSEVQADAAPGPSSLSHLGRTSSAPALVTRPLTNGATLAHPSPLKGKAIEVEAPPAPAHASNSPIGDNGIGRSRLLESVIERQSTPSEVGSTGSRTTRGSLKRGRSSGASAVETPTKNKRITLNVKKKDGLSPLGAVAAAPSEEQSFSVERPTGGEMAEALTAEADRATTPAPVALAPLPPAAYLVSLTGSPVKSSSMKFVVGAKIDDGQHDHCEVCKGTGRLICCDSCPRSFHFHCLNPPLDVDEMPNGEGADDSWLCKVCATAKTGKSRRKGLFAPLFAKLDAENPTLFELPQEIRQYFKGVGTAIDGGYVDAAMFKPIKVSKGGLIEDRDPYKLKDKNNKPVLCYRCGQSALPVQLPEKNVKPPSVNDMDEDPSPPTSAIFLQALATPRYDSDQGDFVDWRPIISCDFCSLHWHLDCVDPPIVNMPSLTRRWRCPSHSEHAHHPARMPKLISSVSSVELPIPSERNIGPGRAYRTRVRNNGLIDIVPEALDKVFDMETGAGRGLESGYREERVRFKVPEKVIRTDFWNRVRNGGQSLQKLFNETKFDAEERGAKFVEVHESDFWYKVPLLAMGSKPHLQLLADVATLATRRDELATGDLPRDIMMGPEPANVRKDLAAAMKPILFPETMDQPIAIAQDWHWLYDNFEPSNERGAESTEEEQAHLKPDVDGRAQSPGSRASSPLSDVSSLTDVSEVGRSIRKIPPVKVRRPGASNGKMANGGLQTTASTVANTSSAAAAGVEAAITVRAPPIFPRQSTALVSLDRLKQLAAVQRLMEAKGEEAMLKFLLEPMKSGDARP</sequence>
<dbReference type="InterPro" id="IPR019787">
    <property type="entry name" value="Znf_PHD-finger"/>
</dbReference>
<protein>
    <recommendedName>
        <fullName evidence="6">PHD-type domain-containing protein</fullName>
    </recommendedName>
</protein>
<evidence type="ECO:0000256" key="1">
    <source>
        <dbReference type="ARBA" id="ARBA00022723"/>
    </source>
</evidence>
<dbReference type="InterPro" id="IPR019786">
    <property type="entry name" value="Zinc_finger_PHD-type_CS"/>
</dbReference>
<dbReference type="PROSITE" id="PS01359">
    <property type="entry name" value="ZF_PHD_1"/>
    <property type="match status" value="1"/>
</dbReference>
<dbReference type="EMBL" id="JMSN01000015">
    <property type="protein sequence ID" value="KDN52000.1"/>
    <property type="molecule type" value="Genomic_DNA"/>
</dbReference>
<reference evidence="7 8" key="1">
    <citation type="submission" date="2014-05" db="EMBL/GenBank/DDBJ databases">
        <title>Draft genome sequence of a rare smut relative, Tilletiaria anomala UBC 951.</title>
        <authorList>
            <consortium name="DOE Joint Genome Institute"/>
            <person name="Toome M."/>
            <person name="Kuo A."/>
            <person name="Henrissat B."/>
            <person name="Lipzen A."/>
            <person name="Tritt A."/>
            <person name="Yoshinaga Y."/>
            <person name="Zane M."/>
            <person name="Barry K."/>
            <person name="Grigoriev I.V."/>
            <person name="Spatafora J.W."/>
            <person name="Aimea M.C."/>
        </authorList>
    </citation>
    <scope>NUCLEOTIDE SEQUENCE [LARGE SCALE GENOMIC DNA]</scope>
    <source>
        <strain evidence="7 8">UBC 951</strain>
    </source>
</reference>
<feature type="compositionally biased region" description="Polar residues" evidence="5">
    <location>
        <begin position="141"/>
        <end position="150"/>
    </location>
</feature>
<keyword evidence="8" id="KW-1185">Reference proteome</keyword>
<feature type="compositionally biased region" description="Pro residues" evidence="5">
    <location>
        <begin position="67"/>
        <end position="78"/>
    </location>
</feature>
<evidence type="ECO:0000259" key="6">
    <source>
        <dbReference type="PROSITE" id="PS50016"/>
    </source>
</evidence>
<keyword evidence="3" id="KW-0862">Zinc</keyword>
<keyword evidence="1" id="KW-0479">Metal-binding</keyword>
<evidence type="ECO:0000256" key="4">
    <source>
        <dbReference type="PROSITE-ProRule" id="PRU00146"/>
    </source>
</evidence>
<comment type="caution">
    <text evidence="7">The sequence shown here is derived from an EMBL/GenBank/DDBJ whole genome shotgun (WGS) entry which is preliminary data.</text>
</comment>
<dbReference type="GeneID" id="25266382"/>
<dbReference type="GO" id="GO:0008270">
    <property type="term" value="F:zinc ion binding"/>
    <property type="evidence" value="ECO:0007669"/>
    <property type="project" value="UniProtKB-KW"/>
</dbReference>
<dbReference type="InterPro" id="IPR013083">
    <property type="entry name" value="Znf_RING/FYVE/PHD"/>
</dbReference>
<dbReference type="PANTHER" id="PTHR47636:SF1">
    <property type="entry name" value="TRANSCRIPTIONAL REGULATORY PROTEIN RCO1"/>
    <property type="match status" value="1"/>
</dbReference>
<feature type="compositionally biased region" description="Polar residues" evidence="5">
    <location>
        <begin position="847"/>
        <end position="864"/>
    </location>
</feature>
<accession>A0A066WMY7</accession>
<dbReference type="SMART" id="SM00249">
    <property type="entry name" value="PHD"/>
    <property type="match status" value="2"/>
</dbReference>
<evidence type="ECO:0000256" key="3">
    <source>
        <dbReference type="ARBA" id="ARBA00022833"/>
    </source>
</evidence>
<evidence type="ECO:0000313" key="8">
    <source>
        <dbReference type="Proteomes" id="UP000027361"/>
    </source>
</evidence>
<dbReference type="InParanoid" id="A0A066WMY7"/>
<dbReference type="STRING" id="1037660.A0A066WMY7"/>
<feature type="region of interest" description="Disordered" evidence="5">
    <location>
        <begin position="823"/>
        <end position="893"/>
    </location>
</feature>
<dbReference type="Proteomes" id="UP000027361">
    <property type="component" value="Unassembled WGS sequence"/>
</dbReference>
<name>A0A066WMY7_TILAU</name>
<feature type="compositionally biased region" description="Basic and acidic residues" evidence="5">
    <location>
        <begin position="92"/>
        <end position="110"/>
    </location>
</feature>
<dbReference type="Pfam" id="PF00628">
    <property type="entry name" value="PHD"/>
    <property type="match status" value="1"/>
</dbReference>
<dbReference type="AlphaFoldDB" id="A0A066WMY7"/>
<dbReference type="PROSITE" id="PS50016">
    <property type="entry name" value="ZF_PHD_2"/>
    <property type="match status" value="1"/>
</dbReference>
<dbReference type="InterPro" id="IPR052819">
    <property type="entry name" value="Chromatin_regulatory_protein"/>
</dbReference>
<dbReference type="SUPFAM" id="SSF57903">
    <property type="entry name" value="FYVE/PHD zinc finger"/>
    <property type="match status" value="2"/>
</dbReference>
<proteinExistence type="predicted"/>
<feature type="compositionally biased region" description="Polar residues" evidence="5">
    <location>
        <begin position="251"/>
        <end position="269"/>
    </location>
</feature>
<feature type="region of interest" description="Disordered" evidence="5">
    <location>
        <begin position="251"/>
        <end position="289"/>
    </location>
</feature>